<evidence type="ECO:0000313" key="3">
    <source>
        <dbReference type="Proteomes" id="UP000765509"/>
    </source>
</evidence>
<feature type="compositionally biased region" description="Polar residues" evidence="1">
    <location>
        <begin position="44"/>
        <end position="54"/>
    </location>
</feature>
<keyword evidence="3" id="KW-1185">Reference proteome</keyword>
<comment type="caution">
    <text evidence="2">The sequence shown here is derived from an EMBL/GenBank/DDBJ whole genome shotgun (WGS) entry which is preliminary data.</text>
</comment>
<protein>
    <submittedName>
        <fullName evidence="2">Uncharacterized protein</fullName>
    </submittedName>
</protein>
<reference evidence="2" key="1">
    <citation type="submission" date="2021-03" db="EMBL/GenBank/DDBJ databases">
        <title>Draft genome sequence of rust myrtle Austropuccinia psidii MF-1, a brazilian biotype.</title>
        <authorList>
            <person name="Quecine M.C."/>
            <person name="Pachon D.M.R."/>
            <person name="Bonatelli M.L."/>
            <person name="Correr F.H."/>
            <person name="Franceschini L.M."/>
            <person name="Leite T.F."/>
            <person name="Margarido G.R.A."/>
            <person name="Almeida C.A."/>
            <person name="Ferrarezi J.A."/>
            <person name="Labate C.A."/>
        </authorList>
    </citation>
    <scope>NUCLEOTIDE SEQUENCE</scope>
    <source>
        <strain evidence="2">MF-1</strain>
    </source>
</reference>
<dbReference type="AlphaFoldDB" id="A0A9Q3EJJ5"/>
<dbReference type="EMBL" id="AVOT02029539">
    <property type="protein sequence ID" value="MBW0522419.1"/>
    <property type="molecule type" value="Genomic_DNA"/>
</dbReference>
<dbReference type="Proteomes" id="UP000765509">
    <property type="component" value="Unassembled WGS sequence"/>
</dbReference>
<evidence type="ECO:0000313" key="2">
    <source>
        <dbReference type="EMBL" id="MBW0522419.1"/>
    </source>
</evidence>
<feature type="region of interest" description="Disordered" evidence="1">
    <location>
        <begin position="43"/>
        <end position="79"/>
    </location>
</feature>
<evidence type="ECO:0000256" key="1">
    <source>
        <dbReference type="SAM" id="MobiDB-lite"/>
    </source>
</evidence>
<sequence>MPGITLRALTFEPYSDALRVLDPQTGQIKITRDYAVSPNPMSLVLQQPENTPPQDSEIKIELKLPSPDKPPKQTKPIQESLVKNQTPFQCLVIQVEVRE</sequence>
<name>A0A9Q3EJJ5_9BASI</name>
<proteinExistence type="predicted"/>
<accession>A0A9Q3EJJ5</accession>
<gene>
    <name evidence="2" type="ORF">O181_062134</name>
</gene>
<organism evidence="2 3">
    <name type="scientific">Austropuccinia psidii MF-1</name>
    <dbReference type="NCBI Taxonomy" id="1389203"/>
    <lineage>
        <taxon>Eukaryota</taxon>
        <taxon>Fungi</taxon>
        <taxon>Dikarya</taxon>
        <taxon>Basidiomycota</taxon>
        <taxon>Pucciniomycotina</taxon>
        <taxon>Pucciniomycetes</taxon>
        <taxon>Pucciniales</taxon>
        <taxon>Sphaerophragmiaceae</taxon>
        <taxon>Austropuccinia</taxon>
    </lineage>
</organism>